<proteinExistence type="predicted"/>
<organism evidence="5 6">
    <name type="scientific">Bowdeniella nasicola</name>
    <dbReference type="NCBI Taxonomy" id="208480"/>
    <lineage>
        <taxon>Bacteria</taxon>
        <taxon>Bacillati</taxon>
        <taxon>Actinomycetota</taxon>
        <taxon>Actinomycetes</taxon>
        <taxon>Actinomycetales</taxon>
        <taxon>Actinomycetaceae</taxon>
        <taxon>Bowdeniella</taxon>
    </lineage>
</organism>
<dbReference type="InterPro" id="IPR036390">
    <property type="entry name" value="WH_DNA-bd_sf"/>
</dbReference>
<evidence type="ECO:0000256" key="1">
    <source>
        <dbReference type="ARBA" id="ARBA00023015"/>
    </source>
</evidence>
<dbReference type="Gene3D" id="1.10.10.10">
    <property type="entry name" value="Winged helix-like DNA-binding domain superfamily/Winged helix DNA-binding domain"/>
    <property type="match status" value="1"/>
</dbReference>
<evidence type="ECO:0000313" key="5">
    <source>
        <dbReference type="EMBL" id="SEA53550.1"/>
    </source>
</evidence>
<keyword evidence="2 5" id="KW-0238">DNA-binding</keyword>
<dbReference type="PANTHER" id="PTHR43537">
    <property type="entry name" value="TRANSCRIPTIONAL REGULATOR, GNTR FAMILY"/>
    <property type="match status" value="1"/>
</dbReference>
<dbReference type="SMART" id="SM00345">
    <property type="entry name" value="HTH_GNTR"/>
    <property type="match status" value="1"/>
</dbReference>
<evidence type="ECO:0000259" key="4">
    <source>
        <dbReference type="PROSITE" id="PS50949"/>
    </source>
</evidence>
<keyword evidence="3" id="KW-0804">Transcription</keyword>
<dbReference type="SUPFAM" id="SSF46785">
    <property type="entry name" value="Winged helix' DNA-binding domain"/>
    <property type="match status" value="1"/>
</dbReference>
<dbReference type="InterPro" id="IPR036388">
    <property type="entry name" value="WH-like_DNA-bd_sf"/>
</dbReference>
<dbReference type="PRINTS" id="PR00035">
    <property type="entry name" value="HTHGNTR"/>
</dbReference>
<gene>
    <name evidence="5" type="ORF">SAMN02910418_01812</name>
</gene>
<feature type="domain" description="HTH gntR-type" evidence="4">
    <location>
        <begin position="1"/>
        <end position="63"/>
    </location>
</feature>
<accession>A0A1H4BZQ1</accession>
<dbReference type="GO" id="GO:0003700">
    <property type="term" value="F:DNA-binding transcription factor activity"/>
    <property type="evidence" value="ECO:0007669"/>
    <property type="project" value="InterPro"/>
</dbReference>
<evidence type="ECO:0000256" key="2">
    <source>
        <dbReference type="ARBA" id="ARBA00023125"/>
    </source>
</evidence>
<dbReference type="AlphaFoldDB" id="A0A1H4BZQ1"/>
<dbReference type="GO" id="GO:0003677">
    <property type="term" value="F:DNA binding"/>
    <property type="evidence" value="ECO:0007669"/>
    <property type="project" value="UniProtKB-KW"/>
</dbReference>
<dbReference type="Pfam" id="PF07729">
    <property type="entry name" value="FCD"/>
    <property type="match status" value="1"/>
</dbReference>
<evidence type="ECO:0000313" key="6">
    <source>
        <dbReference type="Proteomes" id="UP000199288"/>
    </source>
</evidence>
<sequence length="204" mass="22531">MVATEVKKRVLDQTFAPGQRLGEAALAEEFGISRVPVREALQELATSGLIERRPRRGFFVRETSIEELNDLISVSAALDQILFSRLASAMTQDALAEIEDLFSRTQEAIDAGNTGDAIGLNAEFHALARKHCGSSILQEIVERIETRLVWIVTQHDDPQQFLDVHREIVRAARSGNSDRLADAIAHHAMVSEKAALHHHSGQGH</sequence>
<dbReference type="InterPro" id="IPR000524">
    <property type="entry name" value="Tscrpt_reg_HTH_GntR"/>
</dbReference>
<name>A0A1H4BZQ1_9ACTO</name>
<dbReference type="CDD" id="cd07377">
    <property type="entry name" value="WHTH_GntR"/>
    <property type="match status" value="1"/>
</dbReference>
<protein>
    <submittedName>
        <fullName evidence="5">DNA-binding transcriptional regulator, GntR family</fullName>
    </submittedName>
</protein>
<keyword evidence="1" id="KW-0805">Transcription regulation</keyword>
<evidence type="ECO:0000256" key="3">
    <source>
        <dbReference type="ARBA" id="ARBA00023163"/>
    </source>
</evidence>
<dbReference type="InterPro" id="IPR008920">
    <property type="entry name" value="TF_FadR/GntR_C"/>
</dbReference>
<dbReference type="PROSITE" id="PS50949">
    <property type="entry name" value="HTH_GNTR"/>
    <property type="match status" value="1"/>
</dbReference>
<dbReference type="Pfam" id="PF00392">
    <property type="entry name" value="GntR"/>
    <property type="match status" value="1"/>
</dbReference>
<dbReference type="SMART" id="SM00895">
    <property type="entry name" value="FCD"/>
    <property type="match status" value="1"/>
</dbReference>
<reference evidence="6" key="1">
    <citation type="submission" date="2016-10" db="EMBL/GenBank/DDBJ databases">
        <authorList>
            <person name="Varghese N."/>
            <person name="Submissions S."/>
        </authorList>
    </citation>
    <scope>NUCLEOTIDE SEQUENCE [LARGE SCALE GENOMIC DNA]</scope>
    <source>
        <strain evidence="6">KPR-1</strain>
    </source>
</reference>
<dbReference type="Gene3D" id="1.20.120.530">
    <property type="entry name" value="GntR ligand-binding domain-like"/>
    <property type="match status" value="1"/>
</dbReference>
<dbReference type="EMBL" id="FNQV01000011">
    <property type="protein sequence ID" value="SEA53550.1"/>
    <property type="molecule type" value="Genomic_DNA"/>
</dbReference>
<keyword evidence="6" id="KW-1185">Reference proteome</keyword>
<dbReference type="Proteomes" id="UP000199288">
    <property type="component" value="Unassembled WGS sequence"/>
</dbReference>
<dbReference type="InterPro" id="IPR011711">
    <property type="entry name" value="GntR_C"/>
</dbReference>
<dbReference type="PANTHER" id="PTHR43537:SF24">
    <property type="entry name" value="GLUCONATE OPERON TRANSCRIPTIONAL REPRESSOR"/>
    <property type="match status" value="1"/>
</dbReference>
<dbReference type="SUPFAM" id="SSF48008">
    <property type="entry name" value="GntR ligand-binding domain-like"/>
    <property type="match status" value="1"/>
</dbReference>